<dbReference type="EMBL" id="BMXV01000002">
    <property type="protein sequence ID" value="GGY66093.1"/>
    <property type="molecule type" value="Genomic_DNA"/>
</dbReference>
<comment type="caution">
    <text evidence="1">The sequence shown here is derived from an EMBL/GenBank/DDBJ whole genome shotgun (WGS) entry which is preliminary data.</text>
</comment>
<gene>
    <name evidence="1" type="ORF">GCM10007071_11100</name>
</gene>
<keyword evidence="2" id="KW-1185">Reference proteome</keyword>
<evidence type="ECO:0000313" key="1">
    <source>
        <dbReference type="EMBL" id="GGY66093.1"/>
    </source>
</evidence>
<organism evidence="1 2">
    <name type="scientific">Marinobacter zhanjiangensis</name>
    <dbReference type="NCBI Taxonomy" id="578215"/>
    <lineage>
        <taxon>Bacteria</taxon>
        <taxon>Pseudomonadati</taxon>
        <taxon>Pseudomonadota</taxon>
        <taxon>Gammaproteobacteria</taxon>
        <taxon>Pseudomonadales</taxon>
        <taxon>Marinobacteraceae</taxon>
        <taxon>Marinobacter</taxon>
    </lineage>
</organism>
<evidence type="ECO:0000313" key="2">
    <source>
        <dbReference type="Proteomes" id="UP000601597"/>
    </source>
</evidence>
<dbReference type="Proteomes" id="UP000601597">
    <property type="component" value="Unassembled WGS sequence"/>
</dbReference>
<protein>
    <submittedName>
        <fullName evidence="1">Uncharacterized protein</fullName>
    </submittedName>
</protein>
<proteinExistence type="predicted"/>
<accession>A0ABQ3AW68</accession>
<reference evidence="2" key="1">
    <citation type="journal article" date="2019" name="Int. J. Syst. Evol. Microbiol.">
        <title>The Global Catalogue of Microorganisms (GCM) 10K type strain sequencing project: providing services to taxonomists for standard genome sequencing and annotation.</title>
        <authorList>
            <consortium name="The Broad Institute Genomics Platform"/>
            <consortium name="The Broad Institute Genome Sequencing Center for Infectious Disease"/>
            <person name="Wu L."/>
            <person name="Ma J."/>
        </authorList>
    </citation>
    <scope>NUCLEOTIDE SEQUENCE [LARGE SCALE GENOMIC DNA]</scope>
    <source>
        <strain evidence="2">KCTC 22280</strain>
    </source>
</reference>
<name>A0ABQ3AW68_9GAMM</name>
<sequence>MIEVTSPLLAYQIDNNRASPVSGLLRTRSLNFGGLVTVKQSDADRKITPIELWRCPAMLSGFFFGGACPGYLFVI</sequence>